<dbReference type="GO" id="GO:0005975">
    <property type="term" value="P:carbohydrate metabolic process"/>
    <property type="evidence" value="ECO:0007669"/>
    <property type="project" value="InterPro"/>
</dbReference>
<dbReference type="InterPro" id="IPR033919">
    <property type="entry name" value="TSA/FSA_arc/bac"/>
</dbReference>
<protein>
    <recommendedName>
        <fullName evidence="9">Probable transaldolase</fullName>
        <ecNumber evidence="9">2.2.1.2</ecNumber>
    </recommendedName>
</protein>
<keyword evidence="4 9" id="KW-0963">Cytoplasm</keyword>
<comment type="pathway">
    <text evidence="2 9">Carbohydrate degradation; pentose phosphate pathway; D-glyceraldehyde 3-phosphate and beta-D-fructose 6-phosphate from D-ribose 5-phosphate and D-xylulose 5-phosphate (non-oxidative stage): step 2/3.</text>
</comment>
<keyword evidence="5 9" id="KW-0808">Transferase</keyword>
<dbReference type="HAMAP" id="MF_00494">
    <property type="entry name" value="Transaldolase_3b"/>
    <property type="match status" value="1"/>
</dbReference>
<evidence type="ECO:0000256" key="3">
    <source>
        <dbReference type="ARBA" id="ARBA00005740"/>
    </source>
</evidence>
<evidence type="ECO:0000256" key="1">
    <source>
        <dbReference type="ARBA" id="ARBA00004496"/>
    </source>
</evidence>
<dbReference type="SUPFAM" id="SSF51569">
    <property type="entry name" value="Aldolase"/>
    <property type="match status" value="1"/>
</dbReference>
<dbReference type="Gene3D" id="3.20.20.70">
    <property type="entry name" value="Aldolase class I"/>
    <property type="match status" value="1"/>
</dbReference>
<dbReference type="GO" id="GO:0005737">
    <property type="term" value="C:cytoplasm"/>
    <property type="evidence" value="ECO:0007669"/>
    <property type="project" value="UniProtKB-SubCell"/>
</dbReference>
<keyword evidence="6 9" id="KW-0570">Pentose shunt</keyword>
<sequence length="230" mass="25044">MKLYLDTANVQEIREIHALGVLDGVTTNPSLVARALRQAGERFESENAFYERFTEIVREIASIVQAPVSAEALASEADAMVEEGRKLAALSEHVVVKLPISEAGLRACRALADEGVAVNMTLVFSANQALLAARAGARYVSPFLGRVDDIGWDGVELVRTIREIFDVHDLDTEIIAASVRHPQHVTASALAGADIATVPYGVLKSMIQHPLTKIGMERFLADWEKAKQEL</sequence>
<dbReference type="FunFam" id="3.20.20.70:FF:000018">
    <property type="entry name" value="Probable transaldolase"/>
    <property type="match status" value="1"/>
</dbReference>
<evidence type="ECO:0000256" key="9">
    <source>
        <dbReference type="HAMAP-Rule" id="MF_00494"/>
    </source>
</evidence>
<feature type="active site" description="Schiff-base intermediate with substrate" evidence="9">
    <location>
        <position position="97"/>
    </location>
</feature>
<name>A0A7C4ZJ44_9DEIN</name>
<dbReference type="CDD" id="cd00956">
    <property type="entry name" value="Transaldolase_FSA"/>
    <property type="match status" value="1"/>
</dbReference>
<dbReference type="PROSITE" id="PS00958">
    <property type="entry name" value="TRANSALDOLASE_2"/>
    <property type="match status" value="1"/>
</dbReference>
<dbReference type="GO" id="GO:0004801">
    <property type="term" value="F:transaldolase activity"/>
    <property type="evidence" value="ECO:0007669"/>
    <property type="project" value="UniProtKB-UniRule"/>
</dbReference>
<comment type="caution">
    <text evidence="10">The sequence shown here is derived from an EMBL/GenBank/DDBJ whole genome shotgun (WGS) entry which is preliminary data.</text>
</comment>
<dbReference type="EC" id="2.2.1.2" evidence="9"/>
<comment type="subcellular location">
    <subcellularLocation>
        <location evidence="1 9">Cytoplasm</location>
    </subcellularLocation>
</comment>
<evidence type="ECO:0000256" key="5">
    <source>
        <dbReference type="ARBA" id="ARBA00022679"/>
    </source>
</evidence>
<dbReference type="UniPathway" id="UPA00115">
    <property type="reaction ID" value="UER00414"/>
</dbReference>
<dbReference type="GO" id="GO:0016832">
    <property type="term" value="F:aldehyde-lyase activity"/>
    <property type="evidence" value="ECO:0007669"/>
    <property type="project" value="InterPro"/>
</dbReference>
<accession>A0A7C4ZJ44</accession>
<dbReference type="InterPro" id="IPR018225">
    <property type="entry name" value="Transaldolase_AS"/>
</dbReference>
<dbReference type="InterPro" id="IPR013785">
    <property type="entry name" value="Aldolase_TIM"/>
</dbReference>
<dbReference type="AlphaFoldDB" id="A0A7C4ZJ44"/>
<evidence type="ECO:0000256" key="6">
    <source>
        <dbReference type="ARBA" id="ARBA00023126"/>
    </source>
</evidence>
<dbReference type="PANTHER" id="PTHR10683">
    <property type="entry name" value="TRANSALDOLASE"/>
    <property type="match status" value="1"/>
</dbReference>
<gene>
    <name evidence="10" type="primary">fsa</name>
    <name evidence="9" type="synonym">tal</name>
    <name evidence="10" type="ORF">ENK37_10515</name>
</gene>
<comment type="similarity">
    <text evidence="3 9">Belongs to the transaldolase family. Type 3B subfamily.</text>
</comment>
<keyword evidence="7 9" id="KW-0704">Schiff base</keyword>
<reference evidence="10" key="1">
    <citation type="journal article" date="2020" name="mSystems">
        <title>Genome- and Community-Level Interaction Insights into Carbon Utilization and Element Cycling Functions of Hydrothermarchaeota in Hydrothermal Sediment.</title>
        <authorList>
            <person name="Zhou Z."/>
            <person name="Liu Y."/>
            <person name="Xu W."/>
            <person name="Pan J."/>
            <person name="Luo Z.H."/>
            <person name="Li M."/>
        </authorList>
    </citation>
    <scope>NUCLEOTIDE SEQUENCE [LARGE SCALE GENOMIC DNA]</scope>
    <source>
        <strain evidence="10">HyVt-570</strain>
    </source>
</reference>
<dbReference type="PROSITE" id="PS01054">
    <property type="entry name" value="TRANSALDOLASE_1"/>
    <property type="match status" value="1"/>
</dbReference>
<evidence type="ECO:0000256" key="7">
    <source>
        <dbReference type="ARBA" id="ARBA00023270"/>
    </source>
</evidence>
<dbReference type="NCBIfam" id="TIGR00875">
    <property type="entry name" value="fsa_talC_mipB"/>
    <property type="match status" value="1"/>
</dbReference>
<dbReference type="Pfam" id="PF00923">
    <property type="entry name" value="TAL_FSA"/>
    <property type="match status" value="1"/>
</dbReference>
<dbReference type="InterPro" id="IPR001585">
    <property type="entry name" value="TAL/FSA"/>
</dbReference>
<comment type="function">
    <text evidence="9">Transaldolase is important for the balance of metabolites in the pentose-phosphate pathway.</text>
</comment>
<dbReference type="Proteomes" id="UP000885759">
    <property type="component" value="Unassembled WGS sequence"/>
</dbReference>
<evidence type="ECO:0000256" key="8">
    <source>
        <dbReference type="ARBA" id="ARBA00048810"/>
    </source>
</evidence>
<dbReference type="GO" id="GO:0006098">
    <property type="term" value="P:pentose-phosphate shunt"/>
    <property type="evidence" value="ECO:0007669"/>
    <property type="project" value="UniProtKB-UniRule"/>
</dbReference>
<organism evidence="10">
    <name type="scientific">Oceanithermus profundus</name>
    <dbReference type="NCBI Taxonomy" id="187137"/>
    <lineage>
        <taxon>Bacteria</taxon>
        <taxon>Thermotogati</taxon>
        <taxon>Deinococcota</taxon>
        <taxon>Deinococci</taxon>
        <taxon>Thermales</taxon>
        <taxon>Thermaceae</taxon>
        <taxon>Oceanithermus</taxon>
    </lineage>
</organism>
<dbReference type="EMBL" id="DRPZ01000266">
    <property type="protein sequence ID" value="HGY10461.1"/>
    <property type="molecule type" value="Genomic_DNA"/>
</dbReference>
<dbReference type="PANTHER" id="PTHR10683:SF40">
    <property type="entry name" value="FRUCTOSE-6-PHOSPHATE ALDOLASE 1-RELATED"/>
    <property type="match status" value="1"/>
</dbReference>
<evidence type="ECO:0000256" key="2">
    <source>
        <dbReference type="ARBA" id="ARBA00004857"/>
    </source>
</evidence>
<comment type="catalytic activity">
    <reaction evidence="8 9">
        <text>D-sedoheptulose 7-phosphate + D-glyceraldehyde 3-phosphate = D-erythrose 4-phosphate + beta-D-fructose 6-phosphate</text>
        <dbReference type="Rhea" id="RHEA:17053"/>
        <dbReference type="ChEBI" id="CHEBI:16897"/>
        <dbReference type="ChEBI" id="CHEBI:57483"/>
        <dbReference type="ChEBI" id="CHEBI:57634"/>
        <dbReference type="ChEBI" id="CHEBI:59776"/>
        <dbReference type="EC" id="2.2.1.2"/>
    </reaction>
</comment>
<proteinExistence type="inferred from homology"/>
<dbReference type="InterPro" id="IPR022999">
    <property type="entry name" value="Transaldolase_3B"/>
</dbReference>
<dbReference type="InterPro" id="IPR004731">
    <property type="entry name" value="Transaldolase_3B/F6P_aldolase"/>
</dbReference>
<evidence type="ECO:0000313" key="10">
    <source>
        <dbReference type="EMBL" id="HGY10461.1"/>
    </source>
</evidence>
<evidence type="ECO:0000256" key="4">
    <source>
        <dbReference type="ARBA" id="ARBA00022490"/>
    </source>
</evidence>